<reference evidence="2" key="1">
    <citation type="journal article" date="2023" name="Front. Plant Sci.">
        <title>Chromosomal-level genome assembly of Melastoma candidum provides insights into trichome evolution.</title>
        <authorList>
            <person name="Zhong Y."/>
            <person name="Wu W."/>
            <person name="Sun C."/>
            <person name="Zou P."/>
            <person name="Liu Y."/>
            <person name="Dai S."/>
            <person name="Zhou R."/>
        </authorList>
    </citation>
    <scope>NUCLEOTIDE SEQUENCE [LARGE SCALE GENOMIC DNA]</scope>
</reference>
<name>A0ACB9S8W9_9MYRT</name>
<evidence type="ECO:0000313" key="2">
    <source>
        <dbReference type="Proteomes" id="UP001057402"/>
    </source>
</evidence>
<sequence>MSSGSSSSTRCAGCKHLRRKCSPDCILAPYFPPSNPGRFASVHEVFGASNVTKTLEQQLPDPLRRDAAESMVHEAMQRMRDPVYGCAGIITHLQRQITQLRGEISRTEGEIAQLISSAQQHRSPLSPHGNGGLRGDQSLNIFNSGLDYHRNDFAFNDDNFP</sequence>
<organism evidence="1 2">
    <name type="scientific">Melastoma candidum</name>
    <dbReference type="NCBI Taxonomy" id="119954"/>
    <lineage>
        <taxon>Eukaryota</taxon>
        <taxon>Viridiplantae</taxon>
        <taxon>Streptophyta</taxon>
        <taxon>Embryophyta</taxon>
        <taxon>Tracheophyta</taxon>
        <taxon>Spermatophyta</taxon>
        <taxon>Magnoliopsida</taxon>
        <taxon>eudicotyledons</taxon>
        <taxon>Gunneridae</taxon>
        <taxon>Pentapetalae</taxon>
        <taxon>rosids</taxon>
        <taxon>malvids</taxon>
        <taxon>Myrtales</taxon>
        <taxon>Melastomataceae</taxon>
        <taxon>Melastomatoideae</taxon>
        <taxon>Melastomateae</taxon>
        <taxon>Melastoma</taxon>
    </lineage>
</organism>
<evidence type="ECO:0000313" key="1">
    <source>
        <dbReference type="EMBL" id="KAI4387504.1"/>
    </source>
</evidence>
<proteinExistence type="predicted"/>
<comment type="caution">
    <text evidence="1">The sequence shown here is derived from an EMBL/GenBank/DDBJ whole genome shotgun (WGS) entry which is preliminary data.</text>
</comment>
<gene>
    <name evidence="1" type="ORF">MLD38_005332</name>
</gene>
<keyword evidence="2" id="KW-1185">Reference proteome</keyword>
<accession>A0ACB9S8W9</accession>
<protein>
    <submittedName>
        <fullName evidence="1">Uncharacterized protein</fullName>
    </submittedName>
</protein>
<dbReference type="Proteomes" id="UP001057402">
    <property type="component" value="Chromosome 2"/>
</dbReference>
<dbReference type="EMBL" id="CM042881">
    <property type="protein sequence ID" value="KAI4387504.1"/>
    <property type="molecule type" value="Genomic_DNA"/>
</dbReference>